<dbReference type="Pfam" id="PF03140">
    <property type="entry name" value="DUF247"/>
    <property type="match status" value="1"/>
</dbReference>
<keyword evidence="2" id="KW-0472">Membrane</keyword>
<sequence length="527" mass="59754">MESEGSSDVYESEEEFDSPDTEEEFDSQEIREEARPGSPHTDVELSHNIHGNRSSHGDGVHLEAGGEPSNLDQAPNDEVHNDEISEEVPADGAPDDEVPDEQIEQHVPFSVAITVDVPGDGQMAAVPPHFRKVDEMSYTPKLVSIGPIHHNRKSLWLTKEKKRQFLGTFPDEKNKELRWKMGKWEARVRRCYSMTFQGISSADFVDMLVIDGCFIVLLLRLDHKWSKEGVDATDNPIFSTRWMLPEIGRDLLMIENQLPLFVLKEIFNVTKLMPNETSFEEVALEFFKSYHIGKEAMVIKKHHTEGHHEHLLDLFHSLYLTPKSSDSGAAQKRRKNKKPLMDRPSVRGKNWVPSATVLKSSGVRFYAKEGNSLEIQFRRGRLSGILSIPSISIDESSIIILKNLLAYEQSSRGIEPLFTSLVLFFSSMASVPDDIKLLREASIILHQPGDDQMLIEVLKLLSKQLECDVRDCSMKQQVEDIRAFCGCNLVKFWNAIGRSLAQNAAGFILMYVALVLTFSVDNFRFRL</sequence>
<dbReference type="InterPro" id="IPR004158">
    <property type="entry name" value="DUF247_pln"/>
</dbReference>
<evidence type="ECO:0000313" key="4">
    <source>
        <dbReference type="RefSeq" id="XP_027121981.1"/>
    </source>
</evidence>
<feature type="region of interest" description="Disordered" evidence="1">
    <location>
        <begin position="1"/>
        <end position="77"/>
    </location>
</feature>
<keyword evidence="2" id="KW-1133">Transmembrane helix</keyword>
<gene>
    <name evidence="4" type="primary">LOC113738912</name>
</gene>
<dbReference type="OrthoDB" id="672127at2759"/>
<dbReference type="RefSeq" id="XP_027121981.1">
    <property type="nucleotide sequence ID" value="XM_027266180.1"/>
</dbReference>
<reference evidence="3" key="1">
    <citation type="journal article" date="2025" name="Foods">
        <title>Unveiling the Microbial Signatures of Arabica Coffee Cherries: Insights into Ripeness Specific Diversity, Functional Traits, and Implications for Quality and Safety.</title>
        <authorList>
            <consortium name="RefSeq"/>
            <person name="Tenea G.N."/>
            <person name="Cifuentes V."/>
            <person name="Reyes P."/>
            <person name="Cevallos-Vallejos M."/>
        </authorList>
    </citation>
    <scope>NUCLEOTIDE SEQUENCE [LARGE SCALE GENOMIC DNA]</scope>
</reference>
<feature type="region of interest" description="Disordered" evidence="1">
    <location>
        <begin position="324"/>
        <end position="348"/>
    </location>
</feature>
<proteinExistence type="predicted"/>
<evidence type="ECO:0000313" key="3">
    <source>
        <dbReference type="Proteomes" id="UP001652660"/>
    </source>
</evidence>
<reference evidence="4" key="2">
    <citation type="submission" date="2025-08" db="UniProtKB">
        <authorList>
            <consortium name="RefSeq"/>
        </authorList>
    </citation>
    <scope>IDENTIFICATION</scope>
    <source>
        <tissue evidence="4">Leaves</tissue>
    </source>
</reference>
<evidence type="ECO:0000256" key="1">
    <source>
        <dbReference type="SAM" id="MobiDB-lite"/>
    </source>
</evidence>
<feature type="compositionally biased region" description="Acidic residues" evidence="1">
    <location>
        <begin position="1"/>
        <end position="27"/>
    </location>
</feature>
<organism evidence="3 4">
    <name type="scientific">Coffea arabica</name>
    <name type="common">Arabian coffee</name>
    <dbReference type="NCBI Taxonomy" id="13443"/>
    <lineage>
        <taxon>Eukaryota</taxon>
        <taxon>Viridiplantae</taxon>
        <taxon>Streptophyta</taxon>
        <taxon>Embryophyta</taxon>
        <taxon>Tracheophyta</taxon>
        <taxon>Spermatophyta</taxon>
        <taxon>Magnoliopsida</taxon>
        <taxon>eudicotyledons</taxon>
        <taxon>Gunneridae</taxon>
        <taxon>Pentapetalae</taxon>
        <taxon>asterids</taxon>
        <taxon>lamiids</taxon>
        <taxon>Gentianales</taxon>
        <taxon>Rubiaceae</taxon>
        <taxon>Ixoroideae</taxon>
        <taxon>Gardenieae complex</taxon>
        <taxon>Bertiereae - Coffeeae clade</taxon>
        <taxon>Coffeeae</taxon>
        <taxon>Coffea</taxon>
    </lineage>
</organism>
<accession>A0A6P6X4V7</accession>
<dbReference type="PANTHER" id="PTHR31170:SF25">
    <property type="entry name" value="BNAA09G04570D PROTEIN"/>
    <property type="match status" value="1"/>
</dbReference>
<dbReference type="AlphaFoldDB" id="A0A6P6X4V7"/>
<evidence type="ECO:0000256" key="2">
    <source>
        <dbReference type="SAM" id="Phobius"/>
    </source>
</evidence>
<dbReference type="PANTHER" id="PTHR31170">
    <property type="entry name" value="BNAC04G53230D PROTEIN"/>
    <property type="match status" value="1"/>
</dbReference>
<keyword evidence="2" id="KW-0812">Transmembrane</keyword>
<dbReference type="GeneID" id="113738912"/>
<feature type="transmembrane region" description="Helical" evidence="2">
    <location>
        <begin position="504"/>
        <end position="523"/>
    </location>
</feature>
<name>A0A6P6X4V7_COFAR</name>
<dbReference type="Proteomes" id="UP001652660">
    <property type="component" value="Chromosome 4e"/>
</dbReference>
<keyword evidence="3" id="KW-1185">Reference proteome</keyword>
<feature type="compositionally biased region" description="Basic and acidic residues" evidence="1">
    <location>
        <begin position="28"/>
        <end position="47"/>
    </location>
</feature>
<protein>
    <submittedName>
        <fullName evidence="4">UPF0481 protein At3g47200-like</fullName>
    </submittedName>
</protein>